<dbReference type="InterPro" id="IPR011335">
    <property type="entry name" value="Restrct_endonuc-II-like"/>
</dbReference>
<dbReference type="SUPFAM" id="SSF52980">
    <property type="entry name" value="Restriction endonuclease-like"/>
    <property type="match status" value="1"/>
</dbReference>
<proteinExistence type="predicted"/>
<evidence type="ECO:0000313" key="1">
    <source>
        <dbReference type="EMBL" id="KKN60557.1"/>
    </source>
</evidence>
<gene>
    <name evidence="1" type="ORF">LCGC14_0530950</name>
</gene>
<protein>
    <recommendedName>
        <fullName evidence="2">NERD domain-containing protein</fullName>
    </recommendedName>
</protein>
<sequence>MRSQKLIRLKLPPKKICKKIKLIKNIGFCDEFNVPCRCFACNHVKKCRKEGVICEFLEFKVSKIKDEFAIKFLEKIDLFLQRAILNVLKQFDQDSRAKYLIYFRETNLLSSFTAPGDYTVIPYINTLIEYFKIKPKDYAKDDFDVSALNKGIISPLNYFLNSISLNTSWITLIKNKDGCLLFSKEDLKDINYIINLEDNREGIQYILEKYKNQMETFRILDKSYKEVKRGKSTIKKKVNSSTAIYSSPKYFFSLSKKMVQPYIWAKYNSIDPYNGFVNLKSNVRELLIPHICDSGSTHTINSVICYRISYPFHLNLLHLFKNLIVREGFFKQYQEDIKDLYGIFQNKFKRDLYQKSVNFQLGEKIIYDNVIMHIYEMERDEIFVSSKLIEDFNNIWQYQLKDGSLMGSVLFFTTLSMYYEQLFSSKKERGTWFEDYIEYLINSSDCGRVILRNKTYGIGEIDFIAKISGELYLIEAKNYGPWHAREGENVYYIGSADFSRRLSKLQEFFNKLDDRLTYVNNNKIDFKIPEHINIEKGIIITSYEELFLKIPENFDLMSIDTFEDFLNFTPLSELDYKINFKNMDSSFKKVISKEEQKKSRYIT</sequence>
<comment type="caution">
    <text evidence="1">The sequence shown here is derived from an EMBL/GenBank/DDBJ whole genome shotgun (WGS) entry which is preliminary data.</text>
</comment>
<dbReference type="EMBL" id="LAZR01000692">
    <property type="protein sequence ID" value="KKN60557.1"/>
    <property type="molecule type" value="Genomic_DNA"/>
</dbReference>
<dbReference type="AlphaFoldDB" id="A0A0F9SE29"/>
<organism evidence="1">
    <name type="scientific">marine sediment metagenome</name>
    <dbReference type="NCBI Taxonomy" id="412755"/>
    <lineage>
        <taxon>unclassified sequences</taxon>
        <taxon>metagenomes</taxon>
        <taxon>ecological metagenomes</taxon>
    </lineage>
</organism>
<name>A0A0F9SE29_9ZZZZ</name>
<evidence type="ECO:0008006" key="2">
    <source>
        <dbReference type="Google" id="ProtNLM"/>
    </source>
</evidence>
<accession>A0A0F9SE29</accession>
<reference evidence="1" key="1">
    <citation type="journal article" date="2015" name="Nature">
        <title>Complex archaea that bridge the gap between prokaryotes and eukaryotes.</title>
        <authorList>
            <person name="Spang A."/>
            <person name="Saw J.H."/>
            <person name="Jorgensen S.L."/>
            <person name="Zaremba-Niedzwiedzka K."/>
            <person name="Martijn J."/>
            <person name="Lind A.E."/>
            <person name="van Eijk R."/>
            <person name="Schleper C."/>
            <person name="Guy L."/>
            <person name="Ettema T.J."/>
        </authorList>
    </citation>
    <scope>NUCLEOTIDE SEQUENCE</scope>
</reference>